<proteinExistence type="predicted"/>
<sequence length="54" mass="6315">MRLCDVIAGRWSYMHSTNPCNNCSILQFYKATIFLHIMIKSEECFQMNLITILA</sequence>
<evidence type="ECO:0000313" key="1">
    <source>
        <dbReference type="EMBL" id="JAH20008.1"/>
    </source>
</evidence>
<organism evidence="1">
    <name type="scientific">Anguilla anguilla</name>
    <name type="common">European freshwater eel</name>
    <name type="synonym">Muraena anguilla</name>
    <dbReference type="NCBI Taxonomy" id="7936"/>
    <lineage>
        <taxon>Eukaryota</taxon>
        <taxon>Metazoa</taxon>
        <taxon>Chordata</taxon>
        <taxon>Craniata</taxon>
        <taxon>Vertebrata</taxon>
        <taxon>Euteleostomi</taxon>
        <taxon>Actinopterygii</taxon>
        <taxon>Neopterygii</taxon>
        <taxon>Teleostei</taxon>
        <taxon>Anguilliformes</taxon>
        <taxon>Anguillidae</taxon>
        <taxon>Anguilla</taxon>
    </lineage>
</organism>
<accession>A0A0E9QV71</accession>
<name>A0A0E9QV71_ANGAN</name>
<dbReference type="AlphaFoldDB" id="A0A0E9QV71"/>
<dbReference type="EMBL" id="GBXM01088569">
    <property type="protein sequence ID" value="JAH20008.1"/>
    <property type="molecule type" value="Transcribed_RNA"/>
</dbReference>
<reference evidence="1" key="2">
    <citation type="journal article" date="2015" name="Fish Shellfish Immunol.">
        <title>Early steps in the European eel (Anguilla anguilla)-Vibrio vulnificus interaction in the gills: Role of the RtxA13 toxin.</title>
        <authorList>
            <person name="Callol A."/>
            <person name="Pajuelo D."/>
            <person name="Ebbesson L."/>
            <person name="Teles M."/>
            <person name="MacKenzie S."/>
            <person name="Amaro C."/>
        </authorList>
    </citation>
    <scope>NUCLEOTIDE SEQUENCE</scope>
</reference>
<reference evidence="1" key="1">
    <citation type="submission" date="2014-11" db="EMBL/GenBank/DDBJ databases">
        <authorList>
            <person name="Amaro Gonzalez C."/>
        </authorList>
    </citation>
    <scope>NUCLEOTIDE SEQUENCE</scope>
</reference>
<protein>
    <submittedName>
        <fullName evidence="1">Uncharacterized protein</fullName>
    </submittedName>
</protein>